<dbReference type="Proteomes" id="UP001497644">
    <property type="component" value="Chromosome 15"/>
</dbReference>
<feature type="domain" description="EF-hand" evidence="9">
    <location>
        <begin position="171"/>
        <end position="206"/>
    </location>
</feature>
<feature type="domain" description="EF-hand" evidence="9">
    <location>
        <begin position="383"/>
        <end position="418"/>
    </location>
</feature>
<dbReference type="Pfam" id="PF13499">
    <property type="entry name" value="EF-hand_7"/>
    <property type="match status" value="1"/>
</dbReference>
<dbReference type="SUPFAM" id="SSF47473">
    <property type="entry name" value="EF-hand"/>
    <property type="match status" value="2"/>
</dbReference>
<evidence type="ECO:0000256" key="8">
    <source>
        <dbReference type="ARBA" id="ARBA00023136"/>
    </source>
</evidence>
<evidence type="ECO:0000256" key="7">
    <source>
        <dbReference type="ARBA" id="ARBA00023128"/>
    </source>
</evidence>
<name>A0AAV2NFG8_9HYME</name>
<accession>A0AAV2NFG8</accession>
<keyword evidence="8" id="KW-0472">Membrane</keyword>
<dbReference type="GO" id="GO:0005758">
    <property type="term" value="C:mitochondrial intermembrane space"/>
    <property type="evidence" value="ECO:0007669"/>
    <property type="project" value="UniProtKB-SubCell"/>
</dbReference>
<comment type="subcellular location">
    <subcellularLocation>
        <location evidence="1">Mitochondrion inner membrane</location>
    </subcellularLocation>
    <subcellularLocation>
        <location evidence="2">Mitochondrion intermembrane space</location>
    </subcellularLocation>
</comment>
<evidence type="ECO:0000313" key="10">
    <source>
        <dbReference type="EMBL" id="CAL1678936.1"/>
    </source>
</evidence>
<dbReference type="AlphaFoldDB" id="A0AAV2NFG8"/>
<dbReference type="GO" id="GO:0005509">
    <property type="term" value="F:calcium ion binding"/>
    <property type="evidence" value="ECO:0007669"/>
    <property type="project" value="InterPro"/>
</dbReference>
<dbReference type="PROSITE" id="PS50222">
    <property type="entry name" value="EF_HAND_2"/>
    <property type="match status" value="2"/>
</dbReference>
<dbReference type="PANTHER" id="PTHR12294:SF13">
    <property type="entry name" value="MITOCHONDRIAL CALCIUM UPTAKE 3, ISOFORM D"/>
    <property type="match status" value="1"/>
</dbReference>
<dbReference type="GO" id="GO:0051560">
    <property type="term" value="P:mitochondrial calcium ion homeostasis"/>
    <property type="evidence" value="ECO:0007669"/>
    <property type="project" value="TreeGrafter"/>
</dbReference>
<proteinExistence type="predicted"/>
<keyword evidence="5" id="KW-0106">Calcium</keyword>
<evidence type="ECO:0000256" key="3">
    <source>
        <dbReference type="ARBA" id="ARBA00022737"/>
    </source>
</evidence>
<dbReference type="Gene3D" id="1.10.238.10">
    <property type="entry name" value="EF-hand"/>
    <property type="match status" value="3"/>
</dbReference>
<dbReference type="GO" id="GO:1990246">
    <property type="term" value="C:uniplex complex"/>
    <property type="evidence" value="ECO:0007669"/>
    <property type="project" value="TreeGrafter"/>
</dbReference>
<dbReference type="InterPro" id="IPR018247">
    <property type="entry name" value="EF_Hand_1_Ca_BS"/>
</dbReference>
<evidence type="ECO:0000256" key="5">
    <source>
        <dbReference type="ARBA" id="ARBA00022837"/>
    </source>
</evidence>
<dbReference type="EMBL" id="OZ034838">
    <property type="protein sequence ID" value="CAL1678936.1"/>
    <property type="molecule type" value="Genomic_DNA"/>
</dbReference>
<dbReference type="CDD" id="cd15900">
    <property type="entry name" value="EFh_MICU"/>
    <property type="match status" value="1"/>
</dbReference>
<protein>
    <recommendedName>
        <fullName evidence="9">EF-hand domain-containing protein</fullName>
    </recommendedName>
</protein>
<gene>
    <name evidence="10" type="ORF">LPLAT_LOCUS4708</name>
</gene>
<dbReference type="InterPro" id="IPR039800">
    <property type="entry name" value="MICU1/2/3"/>
</dbReference>
<dbReference type="SMART" id="SM00054">
    <property type="entry name" value="EFh"/>
    <property type="match status" value="3"/>
</dbReference>
<evidence type="ECO:0000259" key="9">
    <source>
        <dbReference type="PROSITE" id="PS50222"/>
    </source>
</evidence>
<dbReference type="PROSITE" id="PS00018">
    <property type="entry name" value="EF_HAND_1"/>
    <property type="match status" value="1"/>
</dbReference>
<evidence type="ECO:0000313" key="11">
    <source>
        <dbReference type="Proteomes" id="UP001497644"/>
    </source>
</evidence>
<evidence type="ECO:0000256" key="1">
    <source>
        <dbReference type="ARBA" id="ARBA00004273"/>
    </source>
</evidence>
<organism evidence="10 11">
    <name type="scientific">Lasius platythorax</name>
    <dbReference type="NCBI Taxonomy" id="488582"/>
    <lineage>
        <taxon>Eukaryota</taxon>
        <taxon>Metazoa</taxon>
        <taxon>Ecdysozoa</taxon>
        <taxon>Arthropoda</taxon>
        <taxon>Hexapoda</taxon>
        <taxon>Insecta</taxon>
        <taxon>Pterygota</taxon>
        <taxon>Neoptera</taxon>
        <taxon>Endopterygota</taxon>
        <taxon>Hymenoptera</taxon>
        <taxon>Apocrita</taxon>
        <taxon>Aculeata</taxon>
        <taxon>Formicoidea</taxon>
        <taxon>Formicidae</taxon>
        <taxon>Formicinae</taxon>
        <taxon>Lasius</taxon>
        <taxon>Lasius</taxon>
    </lineage>
</organism>
<keyword evidence="4" id="KW-0999">Mitochondrion inner membrane</keyword>
<evidence type="ECO:0000256" key="2">
    <source>
        <dbReference type="ARBA" id="ARBA00004569"/>
    </source>
</evidence>
<keyword evidence="11" id="KW-1185">Reference proteome</keyword>
<keyword evidence="3" id="KW-0677">Repeat</keyword>
<dbReference type="PANTHER" id="PTHR12294">
    <property type="entry name" value="EF HAND DOMAIN FAMILY A1,A2-RELATED"/>
    <property type="match status" value="1"/>
</dbReference>
<evidence type="ECO:0000256" key="6">
    <source>
        <dbReference type="ARBA" id="ARBA00022946"/>
    </source>
</evidence>
<evidence type="ECO:0000256" key="4">
    <source>
        <dbReference type="ARBA" id="ARBA00022792"/>
    </source>
</evidence>
<dbReference type="InterPro" id="IPR011992">
    <property type="entry name" value="EF-hand-dom_pair"/>
</dbReference>
<dbReference type="GO" id="GO:0036444">
    <property type="term" value="P:calcium import into the mitochondrion"/>
    <property type="evidence" value="ECO:0007669"/>
    <property type="project" value="UniProtKB-ARBA"/>
</dbReference>
<sequence>MATVACVSRRVSSYARYFRDVTRVYASWRVNGGFERFRKGTELLVAASVTFLLAQQCLRPKVVHALKLRKREDDLQKAVRLTTRERRFIKFASVAYDGQLYMTPQDFLDSVIDAEPRPRFKRRVLTDQELEVMRNSTSSLRHGSSHMFRNLRDKGIISYTEYLFLLSILTKPKTGFQIAFNMFDTDGNERVDKTEFLVMEKIFSHAWRGRHGCETKEELEQLQERQKTPEEIQGQFIDDDQGLQRRHAVDTTLMIHFFGKDGTNELRYEDFRRFMENLQHEILELEFHEFSKGHDTINELDFAKILLRYTYLEPDEYDKYLDRMLDRADLHIGITFEEFRRFYQFLNNLDDFSIAMRMYTLADHPISKDEFQRAVKICTGSMLSTHIIDTVFALFDEDGDGQLSYKEFIAIMKDRLHRGFKSQLRNEGWEAFKYCVKQEMKAP</sequence>
<dbReference type="InterPro" id="IPR002048">
    <property type="entry name" value="EF_hand_dom"/>
</dbReference>
<reference evidence="10" key="1">
    <citation type="submission" date="2024-04" db="EMBL/GenBank/DDBJ databases">
        <authorList>
            <consortium name="Molecular Ecology Group"/>
        </authorList>
    </citation>
    <scope>NUCLEOTIDE SEQUENCE</scope>
</reference>
<keyword evidence="6" id="KW-0809">Transit peptide</keyword>
<keyword evidence="7" id="KW-0496">Mitochondrion</keyword>